<comment type="pathway">
    <text evidence="1">Lipid metabolism; fatty acid beta-oxidation.</text>
</comment>
<dbReference type="InterPro" id="IPR008927">
    <property type="entry name" value="6-PGluconate_DH-like_C_sf"/>
</dbReference>
<dbReference type="EC" id="1.1.1.157" evidence="9"/>
<feature type="domain" description="3-hydroxyacyl-CoA dehydrogenase C-terminal" evidence="7">
    <location>
        <begin position="188"/>
        <end position="286"/>
    </location>
</feature>
<dbReference type="PIRSF" id="PIRSF000105">
    <property type="entry name" value="HCDH"/>
    <property type="match status" value="1"/>
</dbReference>
<dbReference type="InterPro" id="IPR006108">
    <property type="entry name" value="3HC_DH_C"/>
</dbReference>
<evidence type="ECO:0000313" key="10">
    <source>
        <dbReference type="Proteomes" id="UP000838100"/>
    </source>
</evidence>
<dbReference type="Proteomes" id="UP000838100">
    <property type="component" value="Unassembled WGS sequence"/>
</dbReference>
<dbReference type="PANTHER" id="PTHR43561">
    <property type="match status" value="1"/>
</dbReference>
<dbReference type="GO" id="GO:0008691">
    <property type="term" value="F:3-hydroxybutyryl-CoA dehydrogenase activity"/>
    <property type="evidence" value="ECO:0007669"/>
    <property type="project" value="UniProtKB-EC"/>
</dbReference>
<keyword evidence="5" id="KW-0443">Lipid metabolism</keyword>
<evidence type="ECO:0000256" key="2">
    <source>
        <dbReference type="ARBA" id="ARBA00022832"/>
    </source>
</evidence>
<protein>
    <submittedName>
        <fullName evidence="9">3-hydroxybutyryl-CoA dehydrogenase</fullName>
        <ecNumber evidence="9">1.1.1.157</ecNumber>
    </submittedName>
</protein>
<dbReference type="SUPFAM" id="SSF48179">
    <property type="entry name" value="6-phosphogluconate dehydrogenase C-terminal domain-like"/>
    <property type="match status" value="1"/>
</dbReference>
<keyword evidence="10" id="KW-1185">Reference proteome</keyword>
<dbReference type="NCBIfam" id="NF006143">
    <property type="entry name" value="PRK08293.1"/>
    <property type="match status" value="1"/>
</dbReference>
<evidence type="ECO:0000259" key="8">
    <source>
        <dbReference type="Pfam" id="PF02737"/>
    </source>
</evidence>
<dbReference type="Pfam" id="PF02737">
    <property type="entry name" value="3HCDH_N"/>
    <property type="match status" value="1"/>
</dbReference>
<dbReference type="Gene3D" id="3.40.50.720">
    <property type="entry name" value="NAD(P)-binding Rossmann-like Domain"/>
    <property type="match status" value="1"/>
</dbReference>
<dbReference type="InterPro" id="IPR006176">
    <property type="entry name" value="3-OHacyl-CoA_DH_NAD-bd"/>
</dbReference>
<sequence length="298" mass="32808">MNIKNVTIAGAGLLGSQVAWQVAFNGFNVTVYDYFDKGLATSKAFHKEYAALFMSTRGATQAQVDKALAGLNYTSDLAEAVKDADLISESIPESIDIKKSFYSELSKVDPQKTIFTTNSSTLVPSQIVDSTDRPDKFLALHFGNTVWDSRIGEVMGHPETCPEIYKVVCQFSKAMGMVTIPLHKEQSGYVINAIMIPWLNASLDLVVNQVAGFESVDKTWMLAHGVKHGPFAVMDIVGISLFADINKLWGEQLEDDAALARVNFLEENYVSQNKFGAKANEGFYSYPNPAYKDASFIK</sequence>
<evidence type="ECO:0000256" key="5">
    <source>
        <dbReference type="ARBA" id="ARBA00023098"/>
    </source>
</evidence>
<dbReference type="InterPro" id="IPR022694">
    <property type="entry name" value="3-OHacyl-CoA_DH"/>
</dbReference>
<dbReference type="Gene3D" id="1.10.1040.10">
    <property type="entry name" value="N-(1-d-carboxylethyl)-l-norvaline Dehydrogenase, domain 2"/>
    <property type="match status" value="1"/>
</dbReference>
<evidence type="ECO:0000256" key="3">
    <source>
        <dbReference type="ARBA" id="ARBA00023002"/>
    </source>
</evidence>
<name>A0ABM9ACV0_9GAMM</name>
<reference evidence="9" key="1">
    <citation type="submission" date="2021-12" db="EMBL/GenBank/DDBJ databases">
        <authorList>
            <person name="Rodrigo-Torres L."/>
            <person name="Arahal R. D."/>
            <person name="Lucena T."/>
        </authorList>
    </citation>
    <scope>NUCLEOTIDE SEQUENCE</scope>
    <source>
        <strain evidence="9">CECT 8267</strain>
    </source>
</reference>
<comment type="caution">
    <text evidence="9">The sequence shown here is derived from an EMBL/GenBank/DDBJ whole genome shotgun (WGS) entry which is preliminary data.</text>
</comment>
<evidence type="ECO:0000259" key="7">
    <source>
        <dbReference type="Pfam" id="PF00725"/>
    </source>
</evidence>
<dbReference type="Pfam" id="PF00725">
    <property type="entry name" value="3HCDH"/>
    <property type="match status" value="1"/>
</dbReference>
<comment type="catalytic activity">
    <reaction evidence="6">
        <text>a (3S)-3-hydroxyacyl-CoA + NAD(+) = a 3-oxoacyl-CoA + NADH + H(+)</text>
        <dbReference type="Rhea" id="RHEA:22432"/>
        <dbReference type="ChEBI" id="CHEBI:15378"/>
        <dbReference type="ChEBI" id="CHEBI:57318"/>
        <dbReference type="ChEBI" id="CHEBI:57540"/>
        <dbReference type="ChEBI" id="CHEBI:57945"/>
        <dbReference type="ChEBI" id="CHEBI:90726"/>
        <dbReference type="EC" id="1.1.1.35"/>
    </reaction>
</comment>
<organism evidence="9 10">
    <name type="scientific">Sinobacterium norvegicum</name>
    <dbReference type="NCBI Taxonomy" id="1641715"/>
    <lineage>
        <taxon>Bacteria</taxon>
        <taxon>Pseudomonadati</taxon>
        <taxon>Pseudomonadota</taxon>
        <taxon>Gammaproteobacteria</taxon>
        <taxon>Cellvibrionales</taxon>
        <taxon>Spongiibacteraceae</taxon>
        <taxon>Sinobacterium</taxon>
    </lineage>
</organism>
<dbReference type="InterPro" id="IPR052242">
    <property type="entry name" value="Mito_3-hydroxyacyl-CoA_DH"/>
</dbReference>
<dbReference type="InterPro" id="IPR036291">
    <property type="entry name" value="NAD(P)-bd_dom_sf"/>
</dbReference>
<evidence type="ECO:0000256" key="6">
    <source>
        <dbReference type="ARBA" id="ARBA00049556"/>
    </source>
</evidence>
<dbReference type="RefSeq" id="WP_237443664.1">
    <property type="nucleotide sequence ID" value="NZ_CAKLPX010000001.1"/>
</dbReference>
<evidence type="ECO:0000313" key="9">
    <source>
        <dbReference type="EMBL" id="CAH0990999.1"/>
    </source>
</evidence>
<keyword evidence="4" id="KW-0520">NAD</keyword>
<keyword evidence="3 9" id="KW-0560">Oxidoreductase</keyword>
<proteinExistence type="predicted"/>
<accession>A0ABM9ACV0</accession>
<keyword evidence="2" id="KW-0276">Fatty acid metabolism</keyword>
<evidence type="ECO:0000256" key="1">
    <source>
        <dbReference type="ARBA" id="ARBA00005005"/>
    </source>
</evidence>
<dbReference type="InterPro" id="IPR013328">
    <property type="entry name" value="6PGD_dom2"/>
</dbReference>
<dbReference type="SUPFAM" id="SSF51735">
    <property type="entry name" value="NAD(P)-binding Rossmann-fold domains"/>
    <property type="match status" value="1"/>
</dbReference>
<dbReference type="EMBL" id="CAKLPX010000001">
    <property type="protein sequence ID" value="CAH0990999.1"/>
    <property type="molecule type" value="Genomic_DNA"/>
</dbReference>
<evidence type="ECO:0000256" key="4">
    <source>
        <dbReference type="ARBA" id="ARBA00023027"/>
    </source>
</evidence>
<gene>
    <name evidence="9" type="primary">hbd</name>
    <name evidence="9" type="ORF">SIN8267_01100</name>
</gene>
<feature type="domain" description="3-hydroxyacyl-CoA dehydrogenase NAD binding" evidence="8">
    <location>
        <begin position="5"/>
        <end position="184"/>
    </location>
</feature>
<dbReference type="PANTHER" id="PTHR43561:SF3">
    <property type="entry name" value="HYDROXYACYL-COENZYME A DEHYDROGENASE, MITOCHONDRIAL"/>
    <property type="match status" value="1"/>
</dbReference>